<evidence type="ECO:0000313" key="2">
    <source>
        <dbReference type="Proteomes" id="UP000289664"/>
    </source>
</evidence>
<evidence type="ECO:0000313" key="1">
    <source>
        <dbReference type="EMBL" id="QBF74436.1"/>
    </source>
</evidence>
<proteinExistence type="predicted"/>
<dbReference type="AlphaFoldDB" id="B0NH46"/>
<sequence length="39" mass="4623">MLFHCAEQALYAFKRGRLNQYKFYGVSMRRILSVLSPID</sequence>
<protein>
    <submittedName>
        <fullName evidence="1">Uncharacterized protein</fullName>
    </submittedName>
</protein>
<reference evidence="1 2" key="1">
    <citation type="journal article" date="2019" name="Appl. Environ. Microbiol.">
        <title>Clostridium scindens ATCC 35704: integration of nutritional requirements, the complete genome sequence, and global transcriptional responses to bile acids.</title>
        <authorList>
            <person name="Devendran S."/>
            <person name="Shrestha R."/>
            <person name="Alves J.M.P."/>
            <person name="Wolf P.G."/>
            <person name="Ly L."/>
            <person name="Hernandez A.G."/>
            <person name="Mendez-Garcia C."/>
            <person name="Inboden A."/>
            <person name="Wiley J."/>
            <person name="Paul O."/>
            <person name="Allen A."/>
            <person name="Springer E."/>
            <person name="Wright C.L."/>
            <person name="Fields C.J."/>
            <person name="Daniel S.L."/>
            <person name="Ridlon J.M."/>
        </authorList>
    </citation>
    <scope>NUCLEOTIDE SEQUENCE [LARGE SCALE GENOMIC DNA]</scope>
    <source>
        <strain evidence="1 2">ATCC 35704</strain>
    </source>
</reference>
<dbReference type="HOGENOM" id="CLU_3307518_0_0_9"/>
<name>B0NH46_CLOS5</name>
<organism evidence="1 2">
    <name type="scientific">Clostridium scindens (strain ATCC 35704 / DSM 5676 / VPI 13733 / 19)</name>
    <dbReference type="NCBI Taxonomy" id="411468"/>
    <lineage>
        <taxon>Bacteria</taxon>
        <taxon>Bacillati</taxon>
        <taxon>Bacillota</taxon>
        <taxon>Clostridia</taxon>
        <taxon>Lachnospirales</taxon>
        <taxon>Lachnospiraceae</taxon>
    </lineage>
</organism>
<dbReference type="KEGG" id="csci:HDCHBGLK_01838"/>
<dbReference type="STRING" id="411468.CLOSCI_02801"/>
<dbReference type="Proteomes" id="UP000289664">
    <property type="component" value="Chromosome"/>
</dbReference>
<gene>
    <name evidence="1" type="ORF">HDCHBGLK_01838</name>
</gene>
<dbReference type="EMBL" id="CP036170">
    <property type="protein sequence ID" value="QBF74436.1"/>
    <property type="molecule type" value="Genomic_DNA"/>
</dbReference>
<keyword evidence="2" id="KW-1185">Reference proteome</keyword>
<accession>B0NH46</accession>